<evidence type="ECO:0000256" key="2">
    <source>
        <dbReference type="ARBA" id="ARBA00022664"/>
    </source>
</evidence>
<feature type="compositionally biased region" description="Basic and acidic residues" evidence="5">
    <location>
        <begin position="468"/>
        <end position="478"/>
    </location>
</feature>
<name>A0A6G1KF57_9PLEO</name>
<keyword evidence="2" id="KW-0507">mRNA processing</keyword>
<evidence type="ECO:0000256" key="5">
    <source>
        <dbReference type="SAM" id="MobiDB-lite"/>
    </source>
</evidence>
<dbReference type="PANTHER" id="PTHR14212:SF0">
    <property type="entry name" value="U4_U6 SMALL NUCLEAR RIBONUCLEOPROTEIN PRP3"/>
    <property type="match status" value="1"/>
</dbReference>
<feature type="region of interest" description="Disordered" evidence="5">
    <location>
        <begin position="1"/>
        <end position="28"/>
    </location>
</feature>
<evidence type="ECO:0000259" key="7">
    <source>
        <dbReference type="Pfam" id="PF08572"/>
    </source>
</evidence>
<keyword evidence="4" id="KW-0539">Nucleus</keyword>
<evidence type="ECO:0000313" key="8">
    <source>
        <dbReference type="EMBL" id="KAF2711536.1"/>
    </source>
</evidence>
<feature type="region of interest" description="Disordered" evidence="5">
    <location>
        <begin position="44"/>
        <end position="175"/>
    </location>
</feature>
<keyword evidence="9" id="KW-1185">Reference proteome</keyword>
<dbReference type="Pfam" id="PF06544">
    <property type="entry name" value="Prp3_C"/>
    <property type="match status" value="1"/>
</dbReference>
<gene>
    <name evidence="8" type="ORF">K504DRAFT_489395</name>
</gene>
<dbReference type="OrthoDB" id="10264544at2759"/>
<dbReference type="Proteomes" id="UP000799428">
    <property type="component" value="Unassembled WGS sequence"/>
</dbReference>
<dbReference type="GO" id="GO:0000398">
    <property type="term" value="P:mRNA splicing, via spliceosome"/>
    <property type="evidence" value="ECO:0007669"/>
    <property type="project" value="InterPro"/>
</dbReference>
<dbReference type="InterPro" id="IPR013881">
    <property type="entry name" value="Pre-mRNA_splic_Prp3_dom"/>
</dbReference>
<dbReference type="CDD" id="cd24162">
    <property type="entry name" value="Prp3_C"/>
    <property type="match status" value="1"/>
</dbReference>
<dbReference type="Pfam" id="PF08572">
    <property type="entry name" value="PRP3"/>
    <property type="match status" value="1"/>
</dbReference>
<feature type="region of interest" description="Disordered" evidence="5">
    <location>
        <begin position="468"/>
        <end position="492"/>
    </location>
</feature>
<evidence type="ECO:0000256" key="4">
    <source>
        <dbReference type="ARBA" id="ARBA00023242"/>
    </source>
</evidence>
<dbReference type="PANTHER" id="PTHR14212">
    <property type="entry name" value="U4/U6-ASSOCIATED RNA SPLICING FACTOR-RELATED"/>
    <property type="match status" value="1"/>
</dbReference>
<feature type="compositionally biased region" description="Low complexity" evidence="5">
    <location>
        <begin position="74"/>
        <end position="103"/>
    </location>
</feature>
<dbReference type="GO" id="GO:0046540">
    <property type="term" value="C:U4/U6 x U5 tri-snRNP complex"/>
    <property type="evidence" value="ECO:0007669"/>
    <property type="project" value="InterPro"/>
</dbReference>
<evidence type="ECO:0000256" key="3">
    <source>
        <dbReference type="ARBA" id="ARBA00023187"/>
    </source>
</evidence>
<evidence type="ECO:0000256" key="1">
    <source>
        <dbReference type="ARBA" id="ARBA00004123"/>
    </source>
</evidence>
<keyword evidence="3" id="KW-0508">mRNA splicing</keyword>
<feature type="domain" description="Pre-mRNA-splicing factor 3" evidence="7">
    <location>
        <begin position="169"/>
        <end position="379"/>
    </location>
</feature>
<feature type="domain" description="Small nuclear ribonucleoprotein Prp3 C-terminal" evidence="6">
    <location>
        <begin position="403"/>
        <end position="544"/>
    </location>
</feature>
<evidence type="ECO:0000259" key="6">
    <source>
        <dbReference type="Pfam" id="PF06544"/>
    </source>
</evidence>
<protein>
    <submittedName>
        <fullName evidence="8">PRP3-domain-containing protein</fullName>
    </submittedName>
</protein>
<comment type="subcellular location">
    <subcellularLocation>
        <location evidence="1">Nucleus</location>
    </subcellularLocation>
</comment>
<evidence type="ECO:0000313" key="9">
    <source>
        <dbReference type="Proteomes" id="UP000799428"/>
    </source>
</evidence>
<organism evidence="8 9">
    <name type="scientific">Pleomassaria siparia CBS 279.74</name>
    <dbReference type="NCBI Taxonomy" id="1314801"/>
    <lineage>
        <taxon>Eukaryota</taxon>
        <taxon>Fungi</taxon>
        <taxon>Dikarya</taxon>
        <taxon>Ascomycota</taxon>
        <taxon>Pezizomycotina</taxon>
        <taxon>Dothideomycetes</taxon>
        <taxon>Pleosporomycetidae</taxon>
        <taxon>Pleosporales</taxon>
        <taxon>Pleomassariaceae</taxon>
        <taxon>Pleomassaria</taxon>
    </lineage>
</organism>
<proteinExistence type="predicted"/>
<feature type="compositionally biased region" description="Polar residues" evidence="5">
    <location>
        <begin position="58"/>
        <end position="71"/>
    </location>
</feature>
<feature type="compositionally biased region" description="Basic and acidic residues" evidence="5">
    <location>
        <begin position="120"/>
        <end position="130"/>
    </location>
</feature>
<accession>A0A6G1KF57</accession>
<dbReference type="EMBL" id="MU005767">
    <property type="protein sequence ID" value="KAF2711536.1"/>
    <property type="molecule type" value="Genomic_DNA"/>
</dbReference>
<reference evidence="8" key="1">
    <citation type="journal article" date="2020" name="Stud. Mycol.">
        <title>101 Dothideomycetes genomes: a test case for predicting lifestyles and emergence of pathogens.</title>
        <authorList>
            <person name="Haridas S."/>
            <person name="Albert R."/>
            <person name="Binder M."/>
            <person name="Bloem J."/>
            <person name="Labutti K."/>
            <person name="Salamov A."/>
            <person name="Andreopoulos B."/>
            <person name="Baker S."/>
            <person name="Barry K."/>
            <person name="Bills G."/>
            <person name="Bluhm B."/>
            <person name="Cannon C."/>
            <person name="Castanera R."/>
            <person name="Culley D."/>
            <person name="Daum C."/>
            <person name="Ezra D."/>
            <person name="Gonzalez J."/>
            <person name="Henrissat B."/>
            <person name="Kuo A."/>
            <person name="Liang C."/>
            <person name="Lipzen A."/>
            <person name="Lutzoni F."/>
            <person name="Magnuson J."/>
            <person name="Mondo S."/>
            <person name="Nolan M."/>
            <person name="Ohm R."/>
            <person name="Pangilinan J."/>
            <person name="Park H.-J."/>
            <person name="Ramirez L."/>
            <person name="Alfaro M."/>
            <person name="Sun H."/>
            <person name="Tritt A."/>
            <person name="Yoshinaga Y."/>
            <person name="Zwiers L.-H."/>
            <person name="Turgeon B."/>
            <person name="Goodwin S."/>
            <person name="Spatafora J."/>
            <person name="Crous P."/>
            <person name="Grigoriev I."/>
        </authorList>
    </citation>
    <scope>NUCLEOTIDE SEQUENCE</scope>
    <source>
        <strain evidence="8">CBS 279.74</strain>
    </source>
</reference>
<sequence>MPEKRPYPGDYGDANGSKRPKPSAPAAAPPKVDFLAIAKAKAAAIAAKIQGDKPRTEAPTSANGSTQSTAPLSAAEKLAAMKARIAAMAGTTGTPTSASTNTPPVRPPPSHASSMSLPSNRDDGKPKRYETNGPRFATTLGNRRVDSETPVPESRSRAPAAQTEEPLENPYYDPKAVPARGATRVARGLLFNQRGKYLDQASKLRAQGRLEQIKSVLAKQARQAGLDENSERGFLVQMPPEVEWWDEGLLDEPSYDCMNDPAKVKINGDNSIITPYVQHPVLLKAPQDQLLIEVKPMYLTTKEQAKLRRMRRAADLKEHQAKIRLGLEPPPPPKVKRGNMMRVMGEQAIADPTAVEMLVESQIAERHDSHVKANEDRKLSKEARLAKLAENQEKDAKKGLHMCVFKINTLAFGKHRYQIDHNGKQLALTGITLFHPKMNLVIVEGGVHAVEKFKKLMLNRIKWTDNDRPTDIQEEKSASDPQWMKPLDGSGNLKDHSSNKCTLVFEGEVKQHAFRKWASKMCETDGEAKEALSRNKLDSLWALAKASE</sequence>
<dbReference type="InterPro" id="IPR010541">
    <property type="entry name" value="Prp3_C"/>
</dbReference>
<dbReference type="AlphaFoldDB" id="A0A6G1KF57"/>
<dbReference type="InterPro" id="IPR027104">
    <property type="entry name" value="Prp3"/>
</dbReference>